<proteinExistence type="inferred from homology"/>
<feature type="region of interest" description="Disordered" evidence="8">
    <location>
        <begin position="21"/>
        <end position="193"/>
    </location>
</feature>
<keyword evidence="11" id="KW-1185">Reference proteome</keyword>
<dbReference type="InterPro" id="IPR012677">
    <property type="entry name" value="Nucleotide-bd_a/b_plait_sf"/>
</dbReference>
<comment type="function">
    <text evidence="1">Involved in pre-25S rRNA processing.</text>
</comment>
<evidence type="ECO:0000256" key="8">
    <source>
        <dbReference type="SAM" id="MobiDB-lite"/>
    </source>
</evidence>
<dbReference type="InterPro" id="IPR000504">
    <property type="entry name" value="RRM_dom"/>
</dbReference>
<comment type="similarity">
    <text evidence="3">Belongs to the RRM RBM34 family.</text>
</comment>
<evidence type="ECO:0000313" key="11">
    <source>
        <dbReference type="Proteomes" id="UP001362999"/>
    </source>
</evidence>
<protein>
    <recommendedName>
        <fullName evidence="4">Nucleolar protein 12</fullName>
    </recommendedName>
</protein>
<evidence type="ECO:0000259" key="9">
    <source>
        <dbReference type="PROSITE" id="PS50102"/>
    </source>
</evidence>
<feature type="compositionally biased region" description="Basic and acidic residues" evidence="8">
    <location>
        <begin position="568"/>
        <end position="582"/>
    </location>
</feature>
<accession>A0AAW0E2A1</accession>
<dbReference type="AlphaFoldDB" id="A0AAW0E2A1"/>
<dbReference type="PANTHER" id="PTHR23236:SF25">
    <property type="entry name" value="RNA-BINDING PROTEIN 34"/>
    <property type="match status" value="1"/>
</dbReference>
<dbReference type="Proteomes" id="UP001362999">
    <property type="component" value="Unassembled WGS sequence"/>
</dbReference>
<feature type="compositionally biased region" description="Gly residues" evidence="8">
    <location>
        <begin position="590"/>
        <end position="603"/>
    </location>
</feature>
<evidence type="ECO:0000256" key="5">
    <source>
        <dbReference type="ARBA" id="ARBA00022884"/>
    </source>
</evidence>
<dbReference type="GO" id="GO:0005730">
    <property type="term" value="C:nucleolus"/>
    <property type="evidence" value="ECO:0007669"/>
    <property type="project" value="UniProtKB-SubCell"/>
</dbReference>
<dbReference type="InterPro" id="IPR035979">
    <property type="entry name" value="RBD_domain_sf"/>
</dbReference>
<organism evidence="10 11">
    <name type="scientific">Favolaschia claudopus</name>
    <dbReference type="NCBI Taxonomy" id="2862362"/>
    <lineage>
        <taxon>Eukaryota</taxon>
        <taxon>Fungi</taxon>
        <taxon>Dikarya</taxon>
        <taxon>Basidiomycota</taxon>
        <taxon>Agaricomycotina</taxon>
        <taxon>Agaricomycetes</taxon>
        <taxon>Agaricomycetidae</taxon>
        <taxon>Agaricales</taxon>
        <taxon>Marasmiineae</taxon>
        <taxon>Mycenaceae</taxon>
        <taxon>Favolaschia</taxon>
    </lineage>
</organism>
<keyword evidence="5 7" id="KW-0694">RNA-binding</keyword>
<evidence type="ECO:0000256" key="4">
    <source>
        <dbReference type="ARBA" id="ARBA00015520"/>
    </source>
</evidence>
<comment type="subcellular location">
    <subcellularLocation>
        <location evidence="2">Nucleus</location>
        <location evidence="2">Nucleolus</location>
    </subcellularLocation>
</comment>
<evidence type="ECO:0000313" key="10">
    <source>
        <dbReference type="EMBL" id="KAK7057788.1"/>
    </source>
</evidence>
<feature type="compositionally biased region" description="Basic and acidic residues" evidence="8">
    <location>
        <begin position="534"/>
        <end position="555"/>
    </location>
</feature>
<evidence type="ECO:0000256" key="6">
    <source>
        <dbReference type="ARBA" id="ARBA00023242"/>
    </source>
</evidence>
<evidence type="ECO:0000256" key="1">
    <source>
        <dbReference type="ARBA" id="ARBA00002475"/>
    </source>
</evidence>
<feature type="compositionally biased region" description="Basic residues" evidence="8">
    <location>
        <begin position="556"/>
        <end position="567"/>
    </location>
</feature>
<dbReference type="SMART" id="SM00360">
    <property type="entry name" value="RRM"/>
    <property type="match status" value="1"/>
</dbReference>
<feature type="compositionally biased region" description="Basic residues" evidence="8">
    <location>
        <begin position="606"/>
        <end position="616"/>
    </location>
</feature>
<feature type="region of interest" description="Disordered" evidence="8">
    <location>
        <begin position="240"/>
        <end position="299"/>
    </location>
</feature>
<feature type="compositionally biased region" description="Acidic residues" evidence="8">
    <location>
        <begin position="131"/>
        <end position="154"/>
    </location>
</feature>
<comment type="caution">
    <text evidence="10">The sequence shown here is derived from an EMBL/GenBank/DDBJ whole genome shotgun (WGS) entry which is preliminary data.</text>
</comment>
<feature type="compositionally biased region" description="Polar residues" evidence="8">
    <location>
        <begin position="273"/>
        <end position="282"/>
    </location>
</feature>
<dbReference type="Gene3D" id="3.30.70.330">
    <property type="match status" value="1"/>
</dbReference>
<dbReference type="GO" id="GO:0019843">
    <property type="term" value="F:rRNA binding"/>
    <property type="evidence" value="ECO:0007669"/>
    <property type="project" value="TreeGrafter"/>
</dbReference>
<feature type="region of interest" description="Disordered" evidence="8">
    <location>
        <begin position="489"/>
        <end position="616"/>
    </location>
</feature>
<name>A0AAW0E2A1_9AGAR</name>
<keyword evidence="6" id="KW-0539">Nucleus</keyword>
<reference evidence="10 11" key="1">
    <citation type="journal article" date="2024" name="J Genomics">
        <title>Draft genome sequencing and assembly of Favolaschia claudopus CIRM-BRFM 2984 isolated from oak limbs.</title>
        <authorList>
            <person name="Navarro D."/>
            <person name="Drula E."/>
            <person name="Chaduli D."/>
            <person name="Cazenave R."/>
            <person name="Ahrendt S."/>
            <person name="Wang J."/>
            <person name="Lipzen A."/>
            <person name="Daum C."/>
            <person name="Barry K."/>
            <person name="Grigoriev I.V."/>
            <person name="Favel A."/>
            <person name="Rosso M.N."/>
            <person name="Martin F."/>
        </authorList>
    </citation>
    <scope>NUCLEOTIDE SEQUENCE [LARGE SCALE GENOMIC DNA]</scope>
    <source>
        <strain evidence="10 11">CIRM-BRFM 2984</strain>
    </source>
</reference>
<gene>
    <name evidence="10" type="ORF">R3P38DRAFT_2843047</name>
</gene>
<dbReference type="EMBL" id="JAWWNJ010000004">
    <property type="protein sequence ID" value="KAK7057788.1"/>
    <property type="molecule type" value="Genomic_DNA"/>
</dbReference>
<dbReference type="SUPFAM" id="SSF54928">
    <property type="entry name" value="RNA-binding domain, RBD"/>
    <property type="match status" value="1"/>
</dbReference>
<feature type="compositionally biased region" description="Low complexity" evidence="8">
    <location>
        <begin position="241"/>
        <end position="259"/>
    </location>
</feature>
<feature type="compositionally biased region" description="Acidic residues" evidence="8">
    <location>
        <begin position="87"/>
        <end position="109"/>
    </location>
</feature>
<evidence type="ECO:0000256" key="2">
    <source>
        <dbReference type="ARBA" id="ARBA00004604"/>
    </source>
</evidence>
<evidence type="ECO:0000256" key="3">
    <source>
        <dbReference type="ARBA" id="ARBA00007077"/>
    </source>
</evidence>
<dbReference type="GO" id="GO:0000463">
    <property type="term" value="P:maturation of LSU-rRNA from tricistronic rRNA transcript (SSU-rRNA, 5.8S rRNA, LSU-rRNA)"/>
    <property type="evidence" value="ECO:0007669"/>
    <property type="project" value="TreeGrafter"/>
</dbReference>
<feature type="compositionally biased region" description="Low complexity" evidence="8">
    <location>
        <begin position="505"/>
        <end position="517"/>
    </location>
</feature>
<sequence length="616" mass="66613">MSLSSLLLAAAPDKIDADLDALFKSNPAPRPAPKATTSAPPPRKRKPEAPLQTPPDKKQKRSKPEPVHASSSKPKSTKKPNRVEPVVDVDSEEEDDDDDNESDADDNSDLENAYLNKTLSKKPGAPSTNAAEEESQSEADANSEGEEDEEDSDPDAPPPVHESLTKRVRTKPTKKAKVVPDNETSAQRDSRTLFVGGLPLEVAQKKSLRKQLSRHILSFLPSSSRVKIESIRFRSVAFRDPTSSASLSTPSSSTPSSLPKNISANSVPVAGSNHATTRASTWRQKDNPENDNAEGETKKEFLTPAQKKKIMFIQGNFHPEASSVTAYVVLAHPSPPSNDNEGEAEEDDTPYTAALHIARAANASQFMERTLRVDLCGRLPDAADASGLNGVDAKLSVFVGNLDFGSTESDVREFFEGVVAGERGPANDDNGRWVQNVRLIRDRETQLGKGFGYIRFLDRECVDEVLALTKTDEGKKKLRFAKRTLRVQRCRASASSSSPVKSDTKSTGKTTPSKSSYPPTPAAKGDPALGARIAHLDKDARKAAKKADRERVLRRAEKKKKGMRMRVKSSDEKVGLKSEGGRTRKRPHKSGGGGKVGGGGGGQAKVKAKPKPSGRK</sequence>
<feature type="compositionally biased region" description="Basic residues" evidence="8">
    <location>
        <begin position="166"/>
        <end position="177"/>
    </location>
</feature>
<dbReference type="PROSITE" id="PS50102">
    <property type="entry name" value="RRM"/>
    <property type="match status" value="1"/>
</dbReference>
<dbReference type="PANTHER" id="PTHR23236">
    <property type="entry name" value="EUKARYOTIC TRANSLATION INITIATION FACTOR 4B/4H"/>
    <property type="match status" value="1"/>
</dbReference>
<evidence type="ECO:0000256" key="7">
    <source>
        <dbReference type="PROSITE-ProRule" id="PRU00176"/>
    </source>
</evidence>
<feature type="domain" description="RRM" evidence="9">
    <location>
        <begin position="395"/>
        <end position="492"/>
    </location>
</feature>